<feature type="compositionally biased region" description="Polar residues" evidence="12">
    <location>
        <begin position="948"/>
        <end position="959"/>
    </location>
</feature>
<keyword evidence="6 13" id="KW-0472">Membrane</keyword>
<dbReference type="EMBL" id="JASPKY010000908">
    <property type="protein sequence ID" value="KAK9680379.1"/>
    <property type="molecule type" value="Genomic_DNA"/>
</dbReference>
<dbReference type="InterPro" id="IPR012919">
    <property type="entry name" value="SUN_dom"/>
</dbReference>
<name>A0AAW1HVG8_POPJA</name>
<keyword evidence="2 13" id="KW-0812">Transmembrane</keyword>
<evidence type="ECO:0000256" key="6">
    <source>
        <dbReference type="ARBA" id="ARBA00023136"/>
    </source>
</evidence>
<feature type="coiled-coil region" evidence="11">
    <location>
        <begin position="630"/>
        <end position="700"/>
    </location>
</feature>
<keyword evidence="4" id="KW-0256">Endoplasmic reticulum</keyword>
<reference evidence="15 16" key="1">
    <citation type="journal article" date="2024" name="BMC Genomics">
        <title>De novo assembly and annotation of Popillia japonica's genome with initial clues to its potential as an invasive pest.</title>
        <authorList>
            <person name="Cucini C."/>
            <person name="Boschi S."/>
            <person name="Funari R."/>
            <person name="Cardaioli E."/>
            <person name="Iannotti N."/>
            <person name="Marturano G."/>
            <person name="Paoli F."/>
            <person name="Bruttini M."/>
            <person name="Carapelli A."/>
            <person name="Frati F."/>
            <person name="Nardi F."/>
        </authorList>
    </citation>
    <scope>NUCLEOTIDE SEQUENCE [LARGE SCALE GENOMIC DNA]</scope>
    <source>
        <strain evidence="15">DMR45628</strain>
    </source>
</reference>
<proteinExistence type="inferred from homology"/>
<evidence type="ECO:0000256" key="3">
    <source>
        <dbReference type="ARBA" id="ARBA00022729"/>
    </source>
</evidence>
<keyword evidence="7" id="KW-0325">Glycoprotein</keyword>
<evidence type="ECO:0000313" key="15">
    <source>
        <dbReference type="EMBL" id="KAK9680379.1"/>
    </source>
</evidence>
<dbReference type="PANTHER" id="PTHR12953:SF0">
    <property type="entry name" value="SUN DOMAIN-CONTAINING OSSIFICATION FACTOR"/>
    <property type="match status" value="1"/>
</dbReference>
<evidence type="ECO:0000256" key="9">
    <source>
        <dbReference type="ARBA" id="ARBA00061226"/>
    </source>
</evidence>
<evidence type="ECO:0000256" key="12">
    <source>
        <dbReference type="SAM" id="MobiDB-lite"/>
    </source>
</evidence>
<keyword evidence="16" id="KW-1185">Reference proteome</keyword>
<gene>
    <name evidence="15" type="ORF">QE152_g39139</name>
</gene>
<feature type="transmembrane region" description="Helical" evidence="13">
    <location>
        <begin position="704"/>
        <end position="725"/>
    </location>
</feature>
<comment type="caution">
    <text evidence="15">The sequence shown here is derived from an EMBL/GenBank/DDBJ whole genome shotgun (WGS) entry which is preliminary data.</text>
</comment>
<dbReference type="InterPro" id="IPR045120">
    <property type="entry name" value="Suco/Slp1-like"/>
</dbReference>
<dbReference type="Proteomes" id="UP001458880">
    <property type="component" value="Unassembled WGS sequence"/>
</dbReference>
<evidence type="ECO:0000256" key="10">
    <source>
        <dbReference type="ARBA" id="ARBA00064635"/>
    </source>
</evidence>
<dbReference type="Pfam" id="PF07738">
    <property type="entry name" value="Sad1_UNC"/>
    <property type="match status" value="1"/>
</dbReference>
<evidence type="ECO:0000256" key="13">
    <source>
        <dbReference type="SAM" id="Phobius"/>
    </source>
</evidence>
<dbReference type="Gene3D" id="2.60.120.260">
    <property type="entry name" value="Galactose-binding domain-like"/>
    <property type="match status" value="1"/>
</dbReference>
<comment type="subcellular location">
    <subcellularLocation>
        <location evidence="8">Endomembrane system</location>
        <topology evidence="8">Single-pass type I membrane protein</topology>
    </subcellularLocation>
    <subcellularLocation>
        <location evidence="1">Endoplasmic reticulum membrane</location>
        <topology evidence="1">Single-pass membrane protein</topology>
    </subcellularLocation>
</comment>
<comment type="similarity">
    <text evidence="9">Belongs to the SLP1 family.</text>
</comment>
<dbReference type="SUPFAM" id="SSF49785">
    <property type="entry name" value="Galactose-binding domain-like"/>
    <property type="match status" value="1"/>
</dbReference>
<dbReference type="AlphaFoldDB" id="A0AAW1HVG8"/>
<evidence type="ECO:0000259" key="14">
    <source>
        <dbReference type="PROSITE" id="PS51469"/>
    </source>
</evidence>
<evidence type="ECO:0000313" key="16">
    <source>
        <dbReference type="Proteomes" id="UP001458880"/>
    </source>
</evidence>
<protein>
    <submittedName>
        <fullName evidence="15">Sad1 / UNC-like C-terminal</fullName>
    </submittedName>
</protein>
<feature type="region of interest" description="Disordered" evidence="12">
    <location>
        <begin position="289"/>
        <end position="313"/>
    </location>
</feature>
<feature type="domain" description="SUN" evidence="14">
    <location>
        <begin position="123"/>
        <end position="281"/>
    </location>
</feature>
<evidence type="ECO:0000256" key="5">
    <source>
        <dbReference type="ARBA" id="ARBA00022989"/>
    </source>
</evidence>
<evidence type="ECO:0000256" key="11">
    <source>
        <dbReference type="SAM" id="Coils"/>
    </source>
</evidence>
<feature type="non-terminal residue" evidence="15">
    <location>
        <position position="1"/>
    </location>
</feature>
<evidence type="ECO:0000256" key="7">
    <source>
        <dbReference type="ARBA" id="ARBA00023180"/>
    </source>
</evidence>
<evidence type="ECO:0000256" key="8">
    <source>
        <dbReference type="ARBA" id="ARBA00046288"/>
    </source>
</evidence>
<evidence type="ECO:0000256" key="2">
    <source>
        <dbReference type="ARBA" id="ARBA00022692"/>
    </source>
</evidence>
<comment type="subunit">
    <text evidence="10">Interacts with EMP65.</text>
</comment>
<dbReference type="InterPro" id="IPR008979">
    <property type="entry name" value="Galactose-bd-like_sf"/>
</dbReference>
<evidence type="ECO:0000256" key="4">
    <source>
        <dbReference type="ARBA" id="ARBA00022824"/>
    </source>
</evidence>
<feature type="region of interest" description="Disordered" evidence="12">
    <location>
        <begin position="905"/>
        <end position="964"/>
    </location>
</feature>
<dbReference type="FunFam" id="2.60.120.260:FF:000099">
    <property type="entry name" value="Uncharacterized protein, isoform C"/>
    <property type="match status" value="1"/>
</dbReference>
<keyword evidence="3" id="KW-0732">Signal</keyword>
<dbReference type="GO" id="GO:0034975">
    <property type="term" value="P:protein folding in endoplasmic reticulum"/>
    <property type="evidence" value="ECO:0007669"/>
    <property type="project" value="TreeGrafter"/>
</dbReference>
<dbReference type="PANTHER" id="PTHR12953">
    <property type="entry name" value="MEMBRANE PROTEIN CH1 RELATED"/>
    <property type="match status" value="1"/>
</dbReference>
<dbReference type="GO" id="GO:0005789">
    <property type="term" value="C:endoplasmic reticulum membrane"/>
    <property type="evidence" value="ECO:0007669"/>
    <property type="project" value="UniProtKB-SubCell"/>
</dbReference>
<keyword evidence="5 13" id="KW-1133">Transmembrane helix</keyword>
<sequence>ITDTGQALVFSLADTATAELQQRADIPSAITSHNETPNLTANNSNKPQAFVQTEVKTQNFTADVSSEESSEVINQKTETLELEPITSESKQNITENTEDIPSFSEWAQKQLEEAEKKKELVNTSSQINNLNGKSTGSGKVRSKNYASLDCGAKIVAANPEAVSSSSVLSSSRDEYMLNACTNRVWFIVELCEAVQAKKIDLANFELFSSLPQEFSIYVSDRFPSRDWLNVGHFTAKQERDVQTFDLHPQLFGKFVKFEMHSHYGSEHFCPISLFRVYGTSEFEVLEKENQAHTPLEEEDDDDEPMDSDNGEAPKNLFSSATDAVISIVKKAAEVLGNKGNNSNYTNDAKLELESGKLRSQCKTPSHIIVCDNCSDVLYDDVYELLSCQSTLLYKLFKCDLIQKTLFNTDTCSEFGLNFRAKRASTTKLYNEYIRSLFPKKYLAALCNTAAIVDNKVVLNISKQFPNITNEVPKELHIAETVEPHTVVSNKTEEIKPTEQLVIDKIQLETSIPNELNISNTSQIKPTKTLTPHDNLNTHITAESKDDIKTVQPSEYLEENHENSTQLNAESMELDDNVSDFEAVTDNPEDLELINEFNNLASLGGSTNLPPAPNTTPQIKETVILRLSNKIKALERNMSLSSQYLEELSRRYKKQVEEIQKLLDKTIITLNEEGKKHDDRIRKLEHQINNLTVAVQLLVDEKNSWMATTYWLFLVVIVVCCIFTFCGKKESQQHGIDRETVKVQRRKSIDVVNHNEPAKKIRRPSEEALKISGTYKDLLKDDVELKKRLRERKRKRKKVTISRSNSIGMLVEEVAAHENPEKVVTSDTILQFRPVYTSSKIWNRQESSPPNFPSWDLGNRIKSSIEDIPFVLEESENSPLESLPLPKPLQADVNVNGNISHKAKNVPILLKTTNETRSKRKTSNGGLTTNEKGKSNHRKSGSLDETRHGSPTPSAGTGSLNIGYDEVKKVVSPKKDRKGAIKRILKKVFPSDI</sequence>
<evidence type="ECO:0000256" key="1">
    <source>
        <dbReference type="ARBA" id="ARBA00004389"/>
    </source>
</evidence>
<dbReference type="PROSITE" id="PS51469">
    <property type="entry name" value="SUN"/>
    <property type="match status" value="1"/>
</dbReference>
<feature type="compositionally biased region" description="Acidic residues" evidence="12">
    <location>
        <begin position="296"/>
        <end position="309"/>
    </location>
</feature>
<organism evidence="15 16">
    <name type="scientific">Popillia japonica</name>
    <name type="common">Japanese beetle</name>
    <dbReference type="NCBI Taxonomy" id="7064"/>
    <lineage>
        <taxon>Eukaryota</taxon>
        <taxon>Metazoa</taxon>
        <taxon>Ecdysozoa</taxon>
        <taxon>Arthropoda</taxon>
        <taxon>Hexapoda</taxon>
        <taxon>Insecta</taxon>
        <taxon>Pterygota</taxon>
        <taxon>Neoptera</taxon>
        <taxon>Endopterygota</taxon>
        <taxon>Coleoptera</taxon>
        <taxon>Polyphaga</taxon>
        <taxon>Scarabaeiformia</taxon>
        <taxon>Scarabaeidae</taxon>
        <taxon>Rutelinae</taxon>
        <taxon>Popillia</taxon>
    </lineage>
</organism>
<accession>A0AAW1HVG8</accession>
<keyword evidence="11" id="KW-0175">Coiled coil</keyword>